<evidence type="ECO:0000313" key="2">
    <source>
        <dbReference type="EMBL" id="AWI06739.1"/>
    </source>
</evidence>
<protein>
    <recommendedName>
        <fullName evidence="1">Resolvase/invertase-type recombinase catalytic domain-containing protein</fullName>
    </recommendedName>
</protein>
<evidence type="ECO:0000313" key="3">
    <source>
        <dbReference type="Proteomes" id="UP000244910"/>
    </source>
</evidence>
<keyword evidence="3" id="KW-1185">Reference proteome</keyword>
<dbReference type="KEGG" id="cdrk:B9W14_20310"/>
<proteinExistence type="predicted"/>
<gene>
    <name evidence="2" type="ORF">B9W14_20310</name>
</gene>
<dbReference type="Pfam" id="PF00239">
    <property type="entry name" value="Resolvase"/>
    <property type="match status" value="1"/>
</dbReference>
<accession>A0A2U8DVS2</accession>
<dbReference type="InterPro" id="IPR006119">
    <property type="entry name" value="Resolv_N"/>
</dbReference>
<dbReference type="GO" id="GO:0000150">
    <property type="term" value="F:DNA strand exchange activity"/>
    <property type="evidence" value="ECO:0007669"/>
    <property type="project" value="InterPro"/>
</dbReference>
<dbReference type="InterPro" id="IPR036162">
    <property type="entry name" value="Resolvase-like_N_sf"/>
</dbReference>
<dbReference type="EMBL" id="CP020953">
    <property type="protein sequence ID" value="AWI06739.1"/>
    <property type="molecule type" value="Genomic_DNA"/>
</dbReference>
<dbReference type="GO" id="GO:0003677">
    <property type="term" value="F:DNA binding"/>
    <property type="evidence" value="ECO:0007669"/>
    <property type="project" value="InterPro"/>
</dbReference>
<evidence type="ECO:0000259" key="1">
    <source>
        <dbReference type="Pfam" id="PF00239"/>
    </source>
</evidence>
<organism evidence="2 3">
    <name type="scientific">Clostridium drakei</name>
    <dbReference type="NCBI Taxonomy" id="332101"/>
    <lineage>
        <taxon>Bacteria</taxon>
        <taxon>Bacillati</taxon>
        <taxon>Bacillota</taxon>
        <taxon>Clostridia</taxon>
        <taxon>Eubacteriales</taxon>
        <taxon>Clostridiaceae</taxon>
        <taxon>Clostridium</taxon>
    </lineage>
</organism>
<reference evidence="3" key="1">
    <citation type="submission" date="2017-04" db="EMBL/GenBank/DDBJ databases">
        <authorList>
            <person name="Song Y."/>
            <person name="Cho B.-K."/>
        </authorList>
    </citation>
    <scope>NUCLEOTIDE SEQUENCE [LARGE SCALE GENOMIC DNA]</scope>
    <source>
        <strain evidence="3">SL1</strain>
    </source>
</reference>
<dbReference type="Gene3D" id="3.40.50.1390">
    <property type="entry name" value="Resolvase, N-terminal catalytic domain"/>
    <property type="match status" value="1"/>
</dbReference>
<dbReference type="SUPFAM" id="SSF53041">
    <property type="entry name" value="Resolvase-like"/>
    <property type="match status" value="1"/>
</dbReference>
<feature type="domain" description="Resolvase/invertase-type recombinase catalytic" evidence="1">
    <location>
        <begin position="37"/>
        <end position="131"/>
    </location>
</feature>
<name>A0A2U8DVS2_9CLOT</name>
<dbReference type="Proteomes" id="UP000244910">
    <property type="component" value="Chromosome"/>
</dbReference>
<dbReference type="AlphaFoldDB" id="A0A2U8DVS2"/>
<sequence length="180" mass="20405">MNYGYIRVCNLKELLEFKARSNTDIIISELLNLNKTKSSSNVEFEKLIEVVKSGDKIIIKSIENACRITKNFDGLEDLLKLIDTCNKKGVELISEEDENIDVLITKAGNSMISMLRKVITVTINNINTNNKNSRTINYADNFMSVYHDYRSRAISSEVAAEKLGISLGTFYKQVYLFESA</sequence>
<dbReference type="RefSeq" id="WP_032077330.1">
    <property type="nucleotide sequence ID" value="NZ_CP020953.1"/>
</dbReference>